<dbReference type="RefSeq" id="XP_028526397.1">
    <property type="nucleotide sequence ID" value="XM_028674803.1"/>
</dbReference>
<dbReference type="OrthoDB" id="196131at2759"/>
<dbReference type="CDD" id="cd00268">
    <property type="entry name" value="DEADc"/>
    <property type="match status" value="1"/>
</dbReference>
<evidence type="ECO:0000256" key="11">
    <source>
        <dbReference type="ARBA" id="ARBA00037449"/>
    </source>
</evidence>
<evidence type="ECO:0000259" key="15">
    <source>
        <dbReference type="PROSITE" id="PS51192"/>
    </source>
</evidence>
<dbReference type="CDD" id="cd18787">
    <property type="entry name" value="SF2_C_DEAD"/>
    <property type="match status" value="1"/>
</dbReference>
<sequence>MRNILKLKSIKCSTNGKYFFSKNFLFIKNRSSKFNTSIKKLGNNIINNEENVIKNRQSVSNIMSKSIFTENKIKNDINDDYPLKNNLNDVDENSDNYLNENFENDLKEDFTGNTQGRKINEYDNISDNFKNDDLLEENFNSDNLNENFKNYKNFDRNEIKKSHIGENGFINNKNRKYNNYEKNRKRYNNSYKDDDDQISNYSRNLNNSDRYSNLGSNLKDIEWNKIKVNIERKNLYNNNKLKNLSNEELQNELKKNNIFVNKDLSINNFITKFSDLNFHESILNYLNSKFNEPTAIQKITWPIALSGKDLIGVAETGSGKTLAYVLPCLMHIMKHKQMEINKQNLDSKENGIEEEREECHTSEINKNDVNNYLENDMKSEYEENNTYGLILLPTRELCMQVLDEIKIFEKTLNLKSVAIYGGVPKYFQINNLKKGADIIVATPGRLLDFLENGIINLLKSIYVVIDEADRLLDMGFEKQLRKIMTQVNRNKQLLFLTATWPEQVRKLAYDFCSYDPIKIQIGKNELTANKNIEQNVIISPSIDMKKKLLDWLKENYENNKILIFCDTKRNCDNLCKELRYHQYNALSIHGDKQQRERDRILNNYKSDRCNILVATDVASRGLDIKNISIVINYDVPNTIEDYIHRIGRTGRAGKKGKSILFFSYDYYVPQKLKFAKELIKLLNKTNQPIPNQLKEIAYSR</sequence>
<feature type="domain" description="Helicase ATP-binding" evidence="15">
    <location>
        <begin position="301"/>
        <end position="518"/>
    </location>
</feature>
<dbReference type="PANTHER" id="PTHR47958">
    <property type="entry name" value="ATP-DEPENDENT RNA HELICASE DBP3"/>
    <property type="match status" value="1"/>
</dbReference>
<keyword evidence="4" id="KW-0690">Ribosome biogenesis</keyword>
<dbReference type="GO" id="GO:0005524">
    <property type="term" value="F:ATP binding"/>
    <property type="evidence" value="ECO:0007669"/>
    <property type="project" value="UniProtKB-KW"/>
</dbReference>
<keyword evidence="9 13" id="KW-0067">ATP-binding</keyword>
<dbReference type="EMBL" id="CVMV01000017">
    <property type="protein sequence ID" value="CRG93575.1"/>
    <property type="molecule type" value="Genomic_DNA"/>
</dbReference>
<protein>
    <recommendedName>
        <fullName evidence="3">RNA helicase</fullName>
        <ecNumber evidence="3">3.6.4.13</ecNumber>
    </recommendedName>
</protein>
<gene>
    <name evidence="18" type="primary">DH60</name>
    <name evidence="18" type="ORF">PGAL8A_00128200</name>
</gene>
<evidence type="ECO:0000256" key="8">
    <source>
        <dbReference type="ARBA" id="ARBA00022806"/>
    </source>
</evidence>
<dbReference type="Pfam" id="PF00270">
    <property type="entry name" value="DEAD"/>
    <property type="match status" value="1"/>
</dbReference>
<dbReference type="GO" id="GO:0016787">
    <property type="term" value="F:hydrolase activity"/>
    <property type="evidence" value="ECO:0007669"/>
    <property type="project" value="UniProtKB-KW"/>
</dbReference>
<reference evidence="18" key="1">
    <citation type="submission" date="2015-04" db="EMBL/GenBank/DDBJ databases">
        <authorList>
            <consortium name="Pathogen Informatics"/>
        </authorList>
    </citation>
    <scope>NUCLEOTIDE SEQUENCE [LARGE SCALE GENOMIC DNA]</scope>
    <source>
        <strain evidence="18">8A</strain>
    </source>
</reference>
<comment type="caution">
    <text evidence="18">The sequence shown here is derived from an EMBL/GenBank/DDBJ whole genome shotgun (WGS) entry which is preliminary data.</text>
</comment>
<evidence type="ECO:0000256" key="4">
    <source>
        <dbReference type="ARBA" id="ARBA00022517"/>
    </source>
</evidence>
<feature type="domain" description="Helicase C-terminal" evidence="16">
    <location>
        <begin position="544"/>
        <end position="697"/>
    </location>
</feature>
<dbReference type="SMART" id="SM00487">
    <property type="entry name" value="DEXDc"/>
    <property type="match status" value="1"/>
</dbReference>
<comment type="function">
    <text evidence="11">ATP-dependent RNA helicase required for 60S ribosomal subunit synthesis. Involved in efficient pre-rRNA processing, predominantly at site A3, which is necessary for the normal formation of 25S and 5.8S rRNAs.</text>
</comment>
<dbReference type="GO" id="GO:0003724">
    <property type="term" value="F:RNA helicase activity"/>
    <property type="evidence" value="ECO:0007669"/>
    <property type="project" value="UniProtKB-EC"/>
</dbReference>
<name>A0A1J1GQL2_PLAGA</name>
<dbReference type="InterPro" id="IPR044742">
    <property type="entry name" value="DEAD/DEAH_RhlB"/>
</dbReference>
<feature type="short sequence motif" description="Q motif" evidence="12">
    <location>
        <begin position="271"/>
        <end position="298"/>
    </location>
</feature>
<evidence type="ECO:0000256" key="3">
    <source>
        <dbReference type="ARBA" id="ARBA00012552"/>
    </source>
</evidence>
<dbReference type="PROSITE" id="PS51192">
    <property type="entry name" value="HELICASE_ATP_BIND_1"/>
    <property type="match status" value="1"/>
</dbReference>
<comment type="subcellular location">
    <subcellularLocation>
        <location evidence="1">Nucleus</location>
        <location evidence="1">Nucleolus</location>
    </subcellularLocation>
</comment>
<keyword evidence="8 13" id="KW-0347">Helicase</keyword>
<dbReference type="PROSITE" id="PS00039">
    <property type="entry name" value="DEAD_ATP_HELICASE"/>
    <property type="match status" value="1"/>
</dbReference>
<feature type="coiled-coil region" evidence="14">
    <location>
        <begin position="170"/>
        <end position="197"/>
    </location>
</feature>
<dbReference type="Proteomes" id="UP000220797">
    <property type="component" value="Unassembled WGS sequence"/>
</dbReference>
<dbReference type="EC" id="3.6.4.13" evidence="3"/>
<evidence type="ECO:0000256" key="6">
    <source>
        <dbReference type="ARBA" id="ARBA00022741"/>
    </source>
</evidence>
<evidence type="ECO:0000256" key="1">
    <source>
        <dbReference type="ARBA" id="ARBA00004604"/>
    </source>
</evidence>
<feature type="domain" description="DEAD-box RNA helicase Q" evidence="17">
    <location>
        <begin position="271"/>
        <end position="298"/>
    </location>
</feature>
<dbReference type="PROSITE" id="PS51194">
    <property type="entry name" value="HELICASE_CTER"/>
    <property type="match status" value="1"/>
</dbReference>
<evidence type="ECO:0000256" key="2">
    <source>
        <dbReference type="ARBA" id="ARBA00009334"/>
    </source>
</evidence>
<keyword evidence="10" id="KW-0539">Nucleus</keyword>
<dbReference type="InterPro" id="IPR000629">
    <property type="entry name" value="RNA-helicase_DEAD-box_CS"/>
</dbReference>
<proteinExistence type="inferred from homology"/>
<keyword evidence="14" id="KW-0175">Coiled coil</keyword>
<dbReference type="InterPro" id="IPR011545">
    <property type="entry name" value="DEAD/DEAH_box_helicase_dom"/>
</dbReference>
<dbReference type="InterPro" id="IPR014014">
    <property type="entry name" value="RNA_helicase_DEAD_Q_motif"/>
</dbReference>
<dbReference type="VEuPathDB" id="PlasmoDB:PGAL8A_00128200"/>
<dbReference type="InterPro" id="IPR001650">
    <property type="entry name" value="Helicase_C-like"/>
</dbReference>
<keyword evidence="7 13" id="KW-0378">Hydrolase</keyword>
<keyword evidence="5" id="KW-0698">rRNA processing</keyword>
<organism evidence="18 19">
    <name type="scientific">Plasmodium gallinaceum</name>
    <dbReference type="NCBI Taxonomy" id="5849"/>
    <lineage>
        <taxon>Eukaryota</taxon>
        <taxon>Sar</taxon>
        <taxon>Alveolata</taxon>
        <taxon>Apicomplexa</taxon>
        <taxon>Aconoidasida</taxon>
        <taxon>Haemosporida</taxon>
        <taxon>Plasmodiidae</taxon>
        <taxon>Plasmodium</taxon>
        <taxon>Plasmodium (Haemamoeba)</taxon>
    </lineage>
</organism>
<dbReference type="SMART" id="SM00490">
    <property type="entry name" value="HELICc"/>
    <property type="match status" value="1"/>
</dbReference>
<dbReference type="GO" id="GO:0003676">
    <property type="term" value="F:nucleic acid binding"/>
    <property type="evidence" value="ECO:0007669"/>
    <property type="project" value="InterPro"/>
</dbReference>
<keyword evidence="6 13" id="KW-0547">Nucleotide-binding</keyword>
<dbReference type="SUPFAM" id="SSF52540">
    <property type="entry name" value="P-loop containing nucleoside triphosphate hydrolases"/>
    <property type="match status" value="1"/>
</dbReference>
<evidence type="ECO:0000313" key="18">
    <source>
        <dbReference type="EMBL" id="CRG93575.1"/>
    </source>
</evidence>
<evidence type="ECO:0000256" key="10">
    <source>
        <dbReference type="ARBA" id="ARBA00023242"/>
    </source>
</evidence>
<dbReference type="Pfam" id="PF00271">
    <property type="entry name" value="Helicase_C"/>
    <property type="match status" value="1"/>
</dbReference>
<evidence type="ECO:0000256" key="9">
    <source>
        <dbReference type="ARBA" id="ARBA00022840"/>
    </source>
</evidence>
<keyword evidence="19" id="KW-1185">Reference proteome</keyword>
<evidence type="ECO:0000256" key="14">
    <source>
        <dbReference type="SAM" id="Coils"/>
    </source>
</evidence>
<comment type="similarity">
    <text evidence="2">Belongs to the DEAD box helicase family. DDX5/DBP2 subfamily.</text>
</comment>
<evidence type="ECO:0000256" key="7">
    <source>
        <dbReference type="ARBA" id="ARBA00022801"/>
    </source>
</evidence>
<dbReference type="Gene3D" id="3.40.50.300">
    <property type="entry name" value="P-loop containing nucleotide triphosphate hydrolases"/>
    <property type="match status" value="2"/>
</dbReference>
<dbReference type="InterPro" id="IPR027417">
    <property type="entry name" value="P-loop_NTPase"/>
</dbReference>
<evidence type="ECO:0000256" key="13">
    <source>
        <dbReference type="RuleBase" id="RU000492"/>
    </source>
</evidence>
<dbReference type="PROSITE" id="PS51195">
    <property type="entry name" value="Q_MOTIF"/>
    <property type="match status" value="1"/>
</dbReference>
<evidence type="ECO:0000313" key="19">
    <source>
        <dbReference type="Proteomes" id="UP000220797"/>
    </source>
</evidence>
<evidence type="ECO:0000256" key="5">
    <source>
        <dbReference type="ARBA" id="ARBA00022552"/>
    </source>
</evidence>
<evidence type="ECO:0000259" key="16">
    <source>
        <dbReference type="PROSITE" id="PS51194"/>
    </source>
</evidence>
<evidence type="ECO:0000256" key="12">
    <source>
        <dbReference type="PROSITE-ProRule" id="PRU00552"/>
    </source>
</evidence>
<dbReference type="GeneID" id="39729807"/>
<dbReference type="InterPro" id="IPR014001">
    <property type="entry name" value="Helicase_ATP-bd"/>
</dbReference>
<dbReference type="FunFam" id="3.40.50.300:FF:000008">
    <property type="entry name" value="ATP-dependent RNA helicase RhlB"/>
    <property type="match status" value="1"/>
</dbReference>
<evidence type="ECO:0000259" key="17">
    <source>
        <dbReference type="PROSITE" id="PS51195"/>
    </source>
</evidence>
<dbReference type="AlphaFoldDB" id="A0A1J1GQL2"/>
<accession>A0A1J1GQL2</accession>